<dbReference type="InterPro" id="IPR048342">
    <property type="entry name" value="DUF1285_C"/>
</dbReference>
<comment type="caution">
    <text evidence="3">The sequence shown here is derived from an EMBL/GenBank/DDBJ whole genome shotgun (WGS) entry which is preliminary data.</text>
</comment>
<evidence type="ECO:0000259" key="1">
    <source>
        <dbReference type="Pfam" id="PF06938"/>
    </source>
</evidence>
<dbReference type="Pfam" id="PF06938">
    <property type="entry name" value="DUF1285_N"/>
    <property type="match status" value="1"/>
</dbReference>
<evidence type="ECO:0000259" key="2">
    <source>
        <dbReference type="Pfam" id="PF21028"/>
    </source>
</evidence>
<dbReference type="InterPro" id="IPR010707">
    <property type="entry name" value="DUF1285"/>
</dbReference>
<keyword evidence="4" id="KW-1185">Reference proteome</keyword>
<protein>
    <recommendedName>
        <fullName evidence="5">Proteophosphoglycan</fullName>
    </recommendedName>
</protein>
<proteinExistence type="predicted"/>
<dbReference type="RefSeq" id="WP_081837173.1">
    <property type="nucleotide sequence ID" value="NZ_BKCN01000005.1"/>
</dbReference>
<name>A0A5A7N5I1_9PROT</name>
<evidence type="ECO:0000313" key="3">
    <source>
        <dbReference type="EMBL" id="GER03583.1"/>
    </source>
</evidence>
<sequence>MTRSKNNPINAPQAEAPNRLKDLFEAISKQRYPPVHLWEPDLCGEIDMRIKSDGTWHYMGTPINRPEMVRLFSSVLRHDDDGTYLVTPAEKLKITVEDAPFLAISVDVEREGDEQLLVFETHVGDRVIADDEHPIWMSADKDGHKRPYILVRNRLEALIARPVYYELVDFAEALTIDGKEMLGLWSRGSFFVLDEMTRD</sequence>
<dbReference type="Gene3D" id="2.30.270.10">
    <property type="entry name" value="duf1285 protein"/>
    <property type="match status" value="1"/>
</dbReference>
<dbReference type="Pfam" id="PF21028">
    <property type="entry name" value="DUF1285_C"/>
    <property type="match status" value="1"/>
</dbReference>
<gene>
    <name evidence="3" type="ORF">JCM17846_12650</name>
</gene>
<dbReference type="PIRSF" id="PIRSF029557">
    <property type="entry name" value="UCP029557"/>
    <property type="match status" value="1"/>
</dbReference>
<evidence type="ECO:0008006" key="5">
    <source>
        <dbReference type="Google" id="ProtNLM"/>
    </source>
</evidence>
<evidence type="ECO:0000313" key="4">
    <source>
        <dbReference type="Proteomes" id="UP000324996"/>
    </source>
</evidence>
<accession>A0A5A7N5I1</accession>
<dbReference type="Proteomes" id="UP000324996">
    <property type="component" value="Unassembled WGS sequence"/>
</dbReference>
<reference evidence="3 4" key="1">
    <citation type="submission" date="2019-09" db="EMBL/GenBank/DDBJ databases">
        <title>NBRP : Genome information of microbial organism related human and environment.</title>
        <authorList>
            <person name="Hattori M."/>
            <person name="Oshima K."/>
            <person name="Inaba H."/>
            <person name="Suda W."/>
            <person name="Sakamoto M."/>
            <person name="Iino T."/>
            <person name="Kitahara M."/>
            <person name="Oshida Y."/>
            <person name="Iida T."/>
            <person name="Kudo T."/>
            <person name="Itoh T."/>
            <person name="Ohkuma M."/>
        </authorList>
    </citation>
    <scope>NUCLEOTIDE SEQUENCE [LARGE SCALE GENOMIC DNA]</scope>
    <source>
        <strain evidence="3 4">Q-1</strain>
    </source>
</reference>
<dbReference type="InterPro" id="IPR048341">
    <property type="entry name" value="DUF1285_N"/>
</dbReference>
<dbReference type="EMBL" id="BKCN01000005">
    <property type="protein sequence ID" value="GER03583.1"/>
    <property type="molecule type" value="Genomic_DNA"/>
</dbReference>
<dbReference type="InterPro" id="IPR023361">
    <property type="entry name" value="DUF1285_beta_roll_sf"/>
</dbReference>
<organism evidence="3 4">
    <name type="scientific">Iodidimonas nitroreducens</name>
    <dbReference type="NCBI Taxonomy" id="1236968"/>
    <lineage>
        <taxon>Bacteria</taxon>
        <taxon>Pseudomonadati</taxon>
        <taxon>Pseudomonadota</taxon>
        <taxon>Alphaproteobacteria</taxon>
        <taxon>Iodidimonadales</taxon>
        <taxon>Iodidimonadaceae</taxon>
        <taxon>Iodidimonas</taxon>
    </lineage>
</organism>
<feature type="domain" description="DUF1285" evidence="1">
    <location>
        <begin position="33"/>
        <end position="99"/>
    </location>
</feature>
<dbReference type="Gene3D" id="3.10.540.10">
    <property type="entry name" value="duf1285 like domain"/>
    <property type="match status" value="1"/>
</dbReference>
<dbReference type="AlphaFoldDB" id="A0A5A7N5I1"/>
<feature type="domain" description="DUF1285" evidence="2">
    <location>
        <begin position="100"/>
        <end position="193"/>
    </location>
</feature>